<keyword evidence="8 11" id="KW-1015">Disulfide bond</keyword>
<evidence type="ECO:0000256" key="6">
    <source>
        <dbReference type="ARBA" id="ARBA00022801"/>
    </source>
</evidence>
<comment type="catalytic activity">
    <reaction evidence="9">
        <text>N(4)-(alpha-D-Man-(1-&gt;2)-alpha-D-Man-(1-&gt;2)-alpha-D-Man-(1-&gt;3)-[alpha-D-Man-(1-&gt;3)-[alpha-D-Man-(1-&gt;2)-alpha-D-Man-(1-&gt;6)]-alpha-D-Man-(1-&gt;6)]-beta-D-Man-(1-&gt;4)-beta-D-GlcNAc-(1-&gt;4)-beta-D-GlcNAc)-L-asparaginyl-[protein] (N-glucan mannose isomer 8A1,2,3B1,3) + 3 H2O = N(4)-(alpha-D-Man-(1-&gt;3)-[alpha-D-Man-(1-&gt;3)-[alpha-D-Man-(1-&gt;6)]-alpha-D-Man-(1-&gt;6)]-beta-D-Man-(1-&gt;4)-beta-D-GlcNAc-(1-&gt;4)-beta-D-GlcNAc)-L-asparaginyl-[protein] (N-glucan mannose isomer 5A1,2) + 3 beta-D-mannose</text>
        <dbReference type="Rhea" id="RHEA:56028"/>
        <dbReference type="Rhea" id="RHEA-COMP:14358"/>
        <dbReference type="Rhea" id="RHEA-COMP:14367"/>
        <dbReference type="ChEBI" id="CHEBI:15377"/>
        <dbReference type="ChEBI" id="CHEBI:28563"/>
        <dbReference type="ChEBI" id="CHEBI:59087"/>
        <dbReference type="ChEBI" id="CHEBI:60628"/>
        <dbReference type="EC" id="3.2.1.113"/>
    </reaction>
</comment>
<keyword evidence="6" id="KW-0378">Hydrolase</keyword>
<dbReference type="InterPro" id="IPR050749">
    <property type="entry name" value="Glycosyl_Hydrolase_47"/>
</dbReference>
<evidence type="ECO:0000256" key="9">
    <source>
        <dbReference type="ARBA" id="ARBA00047669"/>
    </source>
</evidence>
<dbReference type="WBParaSite" id="MBELARI_LOCUS2858">
    <property type="protein sequence ID" value="MBELARI_LOCUS2858"/>
    <property type="gene ID" value="MBELARI_LOCUS2858"/>
</dbReference>
<evidence type="ECO:0000256" key="1">
    <source>
        <dbReference type="ARBA" id="ARBA00001913"/>
    </source>
</evidence>
<comment type="similarity">
    <text evidence="3">Belongs to the glycosyl hydrolase 47 family.</text>
</comment>
<evidence type="ECO:0000256" key="8">
    <source>
        <dbReference type="ARBA" id="ARBA00023157"/>
    </source>
</evidence>
<accession>A0AAF3J8C2</accession>
<comment type="pathway">
    <text evidence="2">Protein modification; protein glycosylation.</text>
</comment>
<feature type="disulfide bond" evidence="11">
    <location>
        <begin position="100"/>
        <end position="129"/>
    </location>
</feature>
<name>A0AAF3J8C2_9BILA</name>
<dbReference type="GO" id="GO:0005975">
    <property type="term" value="P:carbohydrate metabolic process"/>
    <property type="evidence" value="ECO:0007669"/>
    <property type="project" value="InterPro"/>
</dbReference>
<sequence length="180" mass="20326">MSLASHRFEKAAFLASQQIHENGCNGGLCLQFIDVHTAQFRDRKRLDWLISDYEAAMSSMEEKLLRLSEPKQNPFVGELHPLGKFFFGSFFSTRMDHLTCFLPGTLCTWVAHGMPSRHLTIAQGLAEGCHAMYQTKTGLAPEAIYFNMDPKKMDDFSCEPSDSHSRLRPGAIEAWFSCTV</sequence>
<reference evidence="13" key="1">
    <citation type="submission" date="2024-02" db="UniProtKB">
        <authorList>
            <consortium name="WormBaseParasite"/>
        </authorList>
    </citation>
    <scope>IDENTIFICATION</scope>
</reference>
<protein>
    <recommendedName>
        <fullName evidence="4">mannosyl-oligosaccharide 1,2-alpha-mannosidase</fullName>
        <ecNumber evidence="4">3.2.1.113</ecNumber>
    </recommendedName>
</protein>
<organism evidence="12 13">
    <name type="scientific">Mesorhabditis belari</name>
    <dbReference type="NCBI Taxonomy" id="2138241"/>
    <lineage>
        <taxon>Eukaryota</taxon>
        <taxon>Metazoa</taxon>
        <taxon>Ecdysozoa</taxon>
        <taxon>Nematoda</taxon>
        <taxon>Chromadorea</taxon>
        <taxon>Rhabditida</taxon>
        <taxon>Rhabditina</taxon>
        <taxon>Rhabditomorpha</taxon>
        <taxon>Rhabditoidea</taxon>
        <taxon>Rhabditidae</taxon>
        <taxon>Mesorhabditinae</taxon>
        <taxon>Mesorhabditis</taxon>
    </lineage>
</organism>
<evidence type="ECO:0000256" key="10">
    <source>
        <dbReference type="ARBA" id="ARBA00048605"/>
    </source>
</evidence>
<keyword evidence="7" id="KW-0106">Calcium</keyword>
<evidence type="ECO:0000256" key="3">
    <source>
        <dbReference type="ARBA" id="ARBA00007658"/>
    </source>
</evidence>
<comment type="cofactor">
    <cofactor evidence="1">
        <name>Ca(2+)</name>
        <dbReference type="ChEBI" id="CHEBI:29108"/>
    </cofactor>
</comment>
<comment type="catalytic activity">
    <reaction evidence="10">
        <text>N(4)-(alpha-D-Man-(1-&gt;2)-alpha-D-Man-(1-&gt;2)-alpha-D-Man-(1-&gt;3)-[alpha-D-Man-(1-&gt;2)-alpha-D-Man-(1-&gt;3)-[alpha-D-Man-(1-&gt;2)-alpha-D-Man-(1-&gt;6)]-alpha-D-Man-(1-&gt;6)]-beta-D-Man-(1-&gt;4)-beta-D-GlcNAc-(1-&gt;4)-beta-D-GlcNAc)-L-asparaginyl-[protein] (N-glucan mannose isomer 9A1,2,3B1,2,3) + 4 H2O = N(4)-(alpha-D-Man-(1-&gt;3)-[alpha-D-Man-(1-&gt;3)-[alpha-D-Man-(1-&gt;6)]-alpha-D-Man-(1-&gt;6)]-beta-D-Man-(1-&gt;4)-beta-D-GlcNAc-(1-&gt;4)-beta-D-GlcNAc)-L-asparaginyl-[protein] (N-glucan mannose isomer 5A1,2) + 4 beta-D-mannose</text>
        <dbReference type="Rhea" id="RHEA:56008"/>
        <dbReference type="Rhea" id="RHEA-COMP:14356"/>
        <dbReference type="Rhea" id="RHEA-COMP:14367"/>
        <dbReference type="ChEBI" id="CHEBI:15377"/>
        <dbReference type="ChEBI" id="CHEBI:28563"/>
        <dbReference type="ChEBI" id="CHEBI:59087"/>
        <dbReference type="ChEBI" id="CHEBI:139493"/>
        <dbReference type="EC" id="3.2.1.113"/>
    </reaction>
</comment>
<evidence type="ECO:0000256" key="5">
    <source>
        <dbReference type="ARBA" id="ARBA00022723"/>
    </source>
</evidence>
<dbReference type="Proteomes" id="UP000887575">
    <property type="component" value="Unassembled WGS sequence"/>
</dbReference>
<dbReference type="PANTHER" id="PTHR11742">
    <property type="entry name" value="MANNOSYL-OLIGOSACCHARIDE ALPHA-1,2-MANNOSIDASE-RELATED"/>
    <property type="match status" value="1"/>
</dbReference>
<dbReference type="InterPro" id="IPR001382">
    <property type="entry name" value="Glyco_hydro_47"/>
</dbReference>
<evidence type="ECO:0000256" key="4">
    <source>
        <dbReference type="ARBA" id="ARBA00012238"/>
    </source>
</evidence>
<proteinExistence type="inferred from homology"/>
<dbReference type="Pfam" id="PF01532">
    <property type="entry name" value="Glyco_hydro_47"/>
    <property type="match status" value="1"/>
</dbReference>
<dbReference type="InterPro" id="IPR036026">
    <property type="entry name" value="Seven-hairpin_glycosidases"/>
</dbReference>
<dbReference type="SUPFAM" id="SSF48225">
    <property type="entry name" value="Seven-hairpin glycosidases"/>
    <property type="match status" value="1"/>
</dbReference>
<dbReference type="EC" id="3.2.1.113" evidence="4"/>
<dbReference type="GO" id="GO:0016020">
    <property type="term" value="C:membrane"/>
    <property type="evidence" value="ECO:0007669"/>
    <property type="project" value="InterPro"/>
</dbReference>
<evidence type="ECO:0000313" key="13">
    <source>
        <dbReference type="WBParaSite" id="MBELARI_LOCUS2858"/>
    </source>
</evidence>
<dbReference type="GO" id="GO:0005509">
    <property type="term" value="F:calcium ion binding"/>
    <property type="evidence" value="ECO:0007669"/>
    <property type="project" value="InterPro"/>
</dbReference>
<keyword evidence="5" id="KW-0479">Metal-binding</keyword>
<evidence type="ECO:0000256" key="7">
    <source>
        <dbReference type="ARBA" id="ARBA00022837"/>
    </source>
</evidence>
<keyword evidence="12" id="KW-1185">Reference proteome</keyword>
<dbReference type="Gene3D" id="1.50.10.10">
    <property type="match status" value="1"/>
</dbReference>
<evidence type="ECO:0000256" key="2">
    <source>
        <dbReference type="ARBA" id="ARBA00004922"/>
    </source>
</evidence>
<dbReference type="PANTHER" id="PTHR11742:SF55">
    <property type="entry name" value="ENDOPLASMIC RETICULUM MANNOSYL-OLIGOSACCHARIDE 1,2-ALPHA-MANNOSIDASE"/>
    <property type="match status" value="1"/>
</dbReference>
<dbReference type="GO" id="GO:0005783">
    <property type="term" value="C:endoplasmic reticulum"/>
    <property type="evidence" value="ECO:0007669"/>
    <property type="project" value="TreeGrafter"/>
</dbReference>
<dbReference type="GO" id="GO:0004571">
    <property type="term" value="F:mannosyl-oligosaccharide 1,2-alpha-mannosidase activity"/>
    <property type="evidence" value="ECO:0007669"/>
    <property type="project" value="UniProtKB-EC"/>
</dbReference>
<evidence type="ECO:0000313" key="12">
    <source>
        <dbReference type="Proteomes" id="UP000887575"/>
    </source>
</evidence>
<dbReference type="AlphaFoldDB" id="A0AAF3J8C2"/>
<evidence type="ECO:0000256" key="11">
    <source>
        <dbReference type="PIRSR" id="PIRSR601382-3"/>
    </source>
</evidence>
<dbReference type="InterPro" id="IPR012341">
    <property type="entry name" value="6hp_glycosidase-like_sf"/>
</dbReference>